<accession>A0A427TBQ0</accession>
<dbReference type="AlphaFoldDB" id="A0A427TBQ0"/>
<organism evidence="2 3">
    <name type="scientific">Amycolatopsis eburnea</name>
    <dbReference type="NCBI Taxonomy" id="2267691"/>
    <lineage>
        <taxon>Bacteria</taxon>
        <taxon>Bacillati</taxon>
        <taxon>Actinomycetota</taxon>
        <taxon>Actinomycetes</taxon>
        <taxon>Pseudonocardiales</taxon>
        <taxon>Pseudonocardiaceae</taxon>
        <taxon>Amycolatopsis</taxon>
    </lineage>
</organism>
<evidence type="ECO:0000313" key="2">
    <source>
        <dbReference type="EMBL" id="RSD19688.1"/>
    </source>
</evidence>
<keyword evidence="3" id="KW-1185">Reference proteome</keyword>
<dbReference type="SMART" id="SM00332">
    <property type="entry name" value="PP2Cc"/>
    <property type="match status" value="1"/>
</dbReference>
<dbReference type="PROSITE" id="PS51746">
    <property type="entry name" value="PPM_2"/>
    <property type="match status" value="1"/>
</dbReference>
<dbReference type="EMBL" id="RSEC01000036">
    <property type="protein sequence ID" value="RSD19688.1"/>
    <property type="molecule type" value="Genomic_DNA"/>
</dbReference>
<reference evidence="2 3" key="1">
    <citation type="submission" date="2018-12" db="EMBL/GenBank/DDBJ databases">
        <title>Amycolatopsis eburnea sp. nov. actinomycete associate with arbuscular mycorrhiza fungal spore.</title>
        <authorList>
            <person name="Lumyong S."/>
            <person name="Chaiya L."/>
        </authorList>
    </citation>
    <scope>NUCLEOTIDE SEQUENCE [LARGE SCALE GENOMIC DNA]</scope>
    <source>
        <strain evidence="2 3">GLM-1</strain>
    </source>
</reference>
<dbReference type="Proteomes" id="UP000267081">
    <property type="component" value="Unassembled WGS sequence"/>
</dbReference>
<dbReference type="Pfam" id="PF13672">
    <property type="entry name" value="PP2C_2"/>
    <property type="match status" value="1"/>
</dbReference>
<dbReference type="PANTHER" id="PTHR13832:SF827">
    <property type="entry name" value="PROTEIN PHOSPHATASE 1L"/>
    <property type="match status" value="1"/>
</dbReference>
<dbReference type="OrthoDB" id="9801841at2"/>
<dbReference type="GO" id="GO:0004722">
    <property type="term" value="F:protein serine/threonine phosphatase activity"/>
    <property type="evidence" value="ECO:0007669"/>
    <property type="project" value="InterPro"/>
</dbReference>
<dbReference type="InterPro" id="IPR036457">
    <property type="entry name" value="PPM-type-like_dom_sf"/>
</dbReference>
<dbReference type="SUPFAM" id="SSF81606">
    <property type="entry name" value="PP2C-like"/>
    <property type="match status" value="1"/>
</dbReference>
<name>A0A427TBQ0_9PSEU</name>
<evidence type="ECO:0000313" key="3">
    <source>
        <dbReference type="Proteomes" id="UP000267081"/>
    </source>
</evidence>
<dbReference type="PANTHER" id="PTHR13832">
    <property type="entry name" value="PROTEIN PHOSPHATASE 2C"/>
    <property type="match status" value="1"/>
</dbReference>
<dbReference type="InterPro" id="IPR001932">
    <property type="entry name" value="PPM-type_phosphatase-like_dom"/>
</dbReference>
<feature type="domain" description="PPM-type phosphatase" evidence="1">
    <location>
        <begin position="12"/>
        <end position="248"/>
    </location>
</feature>
<gene>
    <name evidence="2" type="ORF">EIY87_15600</name>
</gene>
<dbReference type="InterPro" id="IPR015655">
    <property type="entry name" value="PP2C"/>
</dbReference>
<sequence>MGNMTHDRYVLRYAAGSDVGQRRQVNEDAVYASSRLLAVADGIGGQPYGEVASATAVDVLRELDVDLRRLDLTGVDLAATLTGVVKSIDERLHEVAAQEPETTGMGTTLTALIFDGIDFAAAHIGDSRGYLLRDGELRRLTRDHTLVQALVEDGRVAAEDAESHPRRSLLMKALQTAGSGAPDIWTFPAAEGDRYLLCSDGLSGPVSEPRLREVLSSVSDPAEAIPELIRLANEGGGPDNITCVVADVTR</sequence>
<dbReference type="SMART" id="SM00331">
    <property type="entry name" value="PP2C_SIG"/>
    <property type="match status" value="1"/>
</dbReference>
<proteinExistence type="predicted"/>
<protein>
    <submittedName>
        <fullName evidence="2">Serine/threonine-protein phosphatase</fullName>
    </submittedName>
</protein>
<comment type="caution">
    <text evidence="2">The sequence shown here is derived from an EMBL/GenBank/DDBJ whole genome shotgun (WGS) entry which is preliminary data.</text>
</comment>
<dbReference type="Gene3D" id="3.60.40.10">
    <property type="entry name" value="PPM-type phosphatase domain"/>
    <property type="match status" value="1"/>
</dbReference>
<evidence type="ECO:0000259" key="1">
    <source>
        <dbReference type="PROSITE" id="PS51746"/>
    </source>
</evidence>
<dbReference type="CDD" id="cd00143">
    <property type="entry name" value="PP2Cc"/>
    <property type="match status" value="1"/>
</dbReference>